<evidence type="ECO:0000313" key="2">
    <source>
        <dbReference type="WBParaSite" id="MBELARI_LOCUS17738"/>
    </source>
</evidence>
<protein>
    <submittedName>
        <fullName evidence="2">Uncharacterized protein</fullName>
    </submittedName>
</protein>
<dbReference type="WBParaSite" id="MBELARI_LOCUS17738">
    <property type="protein sequence ID" value="MBELARI_LOCUS17738"/>
    <property type="gene ID" value="MBELARI_LOCUS17738"/>
</dbReference>
<accession>A0AAF3EU86</accession>
<dbReference type="AlphaFoldDB" id="A0AAF3EU86"/>
<evidence type="ECO:0000313" key="1">
    <source>
        <dbReference type="Proteomes" id="UP000887575"/>
    </source>
</evidence>
<organism evidence="1 2">
    <name type="scientific">Mesorhabditis belari</name>
    <dbReference type="NCBI Taxonomy" id="2138241"/>
    <lineage>
        <taxon>Eukaryota</taxon>
        <taxon>Metazoa</taxon>
        <taxon>Ecdysozoa</taxon>
        <taxon>Nematoda</taxon>
        <taxon>Chromadorea</taxon>
        <taxon>Rhabditida</taxon>
        <taxon>Rhabditina</taxon>
        <taxon>Rhabditomorpha</taxon>
        <taxon>Rhabditoidea</taxon>
        <taxon>Rhabditidae</taxon>
        <taxon>Mesorhabditinae</taxon>
        <taxon>Mesorhabditis</taxon>
    </lineage>
</organism>
<reference evidence="2" key="1">
    <citation type="submission" date="2024-02" db="UniProtKB">
        <authorList>
            <consortium name="WormBaseParasite"/>
        </authorList>
    </citation>
    <scope>IDENTIFICATION</scope>
</reference>
<name>A0AAF3EU86_9BILA</name>
<sequence>MDADAEVRHYMDKRYTREYSKRRGIPWSTADSRLRGSQGNLATIKEPSIPSPDYSPIRELEGRAVEELARAKILEVDEELEQIE</sequence>
<keyword evidence="1" id="KW-1185">Reference proteome</keyword>
<proteinExistence type="predicted"/>
<dbReference type="Proteomes" id="UP000887575">
    <property type="component" value="Unassembled WGS sequence"/>
</dbReference>